<feature type="compositionally biased region" description="Basic residues" evidence="1">
    <location>
        <begin position="204"/>
        <end position="219"/>
    </location>
</feature>
<evidence type="ECO:0000313" key="3">
    <source>
        <dbReference type="Proteomes" id="UP000559027"/>
    </source>
</evidence>
<reference evidence="2 3" key="1">
    <citation type="journal article" date="2020" name="ISME J.">
        <title>Uncovering the hidden diversity of litter-decomposition mechanisms in mushroom-forming fungi.</title>
        <authorList>
            <person name="Floudas D."/>
            <person name="Bentzer J."/>
            <person name="Ahren D."/>
            <person name="Johansson T."/>
            <person name="Persson P."/>
            <person name="Tunlid A."/>
        </authorList>
    </citation>
    <scope>NUCLEOTIDE SEQUENCE [LARGE SCALE GENOMIC DNA]</scope>
    <source>
        <strain evidence="2 3">CBS 146.42</strain>
    </source>
</reference>
<dbReference type="Proteomes" id="UP000559027">
    <property type="component" value="Unassembled WGS sequence"/>
</dbReference>
<comment type="caution">
    <text evidence="2">The sequence shown here is derived from an EMBL/GenBank/DDBJ whole genome shotgun (WGS) entry which is preliminary data.</text>
</comment>
<dbReference type="EMBL" id="JAACJO010000014">
    <property type="protein sequence ID" value="KAF5350562.1"/>
    <property type="molecule type" value="Genomic_DNA"/>
</dbReference>
<sequence length="226" mass="24609">MMSQSNSASLIAALVAVGLSALAVSIFIVSLYRNYKKSKAKRLMPRPYSFDFIDPSVRGTESIASRTRSPVTEVSSPEGYQASLAGESAAVSLPHQEPRSHSAASDSRMTPTRAERLAQWFPTLPPSAARTTRQRSESIPLTRIPTRHMSPDSRNGNNGRLGAIETQTSRPDTMLSFSSTLVEAPASTISPPCLDFLESALRSAPRRHRASNTRVKKSRPLAPMPF</sequence>
<feature type="region of interest" description="Disordered" evidence="1">
    <location>
        <begin position="126"/>
        <end position="167"/>
    </location>
</feature>
<organism evidence="2 3">
    <name type="scientific">Leucocoprinus leucothites</name>
    <dbReference type="NCBI Taxonomy" id="201217"/>
    <lineage>
        <taxon>Eukaryota</taxon>
        <taxon>Fungi</taxon>
        <taxon>Dikarya</taxon>
        <taxon>Basidiomycota</taxon>
        <taxon>Agaricomycotina</taxon>
        <taxon>Agaricomycetes</taxon>
        <taxon>Agaricomycetidae</taxon>
        <taxon>Agaricales</taxon>
        <taxon>Agaricineae</taxon>
        <taxon>Agaricaceae</taxon>
        <taxon>Leucocoprinus</taxon>
    </lineage>
</organism>
<dbReference type="AlphaFoldDB" id="A0A8H5FVT6"/>
<name>A0A8H5FVT6_9AGAR</name>
<feature type="region of interest" description="Disordered" evidence="1">
    <location>
        <begin position="203"/>
        <end position="226"/>
    </location>
</feature>
<protein>
    <submittedName>
        <fullName evidence="2">Uncharacterized protein</fullName>
    </submittedName>
</protein>
<evidence type="ECO:0000256" key="1">
    <source>
        <dbReference type="SAM" id="MobiDB-lite"/>
    </source>
</evidence>
<gene>
    <name evidence="2" type="ORF">D9756_008749</name>
</gene>
<feature type="region of interest" description="Disordered" evidence="1">
    <location>
        <begin position="88"/>
        <end position="112"/>
    </location>
</feature>
<evidence type="ECO:0000313" key="2">
    <source>
        <dbReference type="EMBL" id="KAF5350562.1"/>
    </source>
</evidence>
<keyword evidence="3" id="KW-1185">Reference proteome</keyword>
<accession>A0A8H5FVT6</accession>
<proteinExistence type="predicted"/>